<feature type="compositionally biased region" description="Basic and acidic residues" evidence="6">
    <location>
        <begin position="39"/>
        <end position="48"/>
    </location>
</feature>
<comment type="subunit">
    <text evidence="5">Component of the origin recognition complex (ORC).</text>
</comment>
<gene>
    <name evidence="9" type="ORF">GAYE_SCF22MG4203</name>
</gene>
<feature type="compositionally biased region" description="Polar residues" evidence="6">
    <location>
        <begin position="16"/>
        <end position="34"/>
    </location>
</feature>
<dbReference type="EMBL" id="JANCYU010000038">
    <property type="protein sequence ID" value="KAK4526289.1"/>
    <property type="molecule type" value="Genomic_DNA"/>
</dbReference>
<proteinExistence type="inferred from homology"/>
<comment type="caution">
    <text evidence="9">The sequence shown here is derived from an EMBL/GenBank/DDBJ whole genome shotgun (WGS) entry which is preliminary data.</text>
</comment>
<feature type="compositionally biased region" description="Polar residues" evidence="6">
    <location>
        <begin position="53"/>
        <end position="73"/>
    </location>
</feature>
<evidence type="ECO:0000256" key="2">
    <source>
        <dbReference type="ARBA" id="ARBA00007421"/>
    </source>
</evidence>
<dbReference type="PANTHER" id="PTHR14052">
    <property type="entry name" value="ORIGIN RECOGNITION COMPLEX SUBUNIT 2"/>
    <property type="match status" value="1"/>
</dbReference>
<evidence type="ECO:0000256" key="4">
    <source>
        <dbReference type="ARBA" id="ARBA00023242"/>
    </source>
</evidence>
<comment type="subcellular location">
    <subcellularLocation>
        <location evidence="1 5">Nucleus</location>
    </subcellularLocation>
</comment>
<dbReference type="Pfam" id="PF24882">
    <property type="entry name" value="WHD_ORC2"/>
    <property type="match status" value="1"/>
</dbReference>
<dbReference type="GO" id="GO:0003688">
    <property type="term" value="F:DNA replication origin binding"/>
    <property type="evidence" value="ECO:0007669"/>
    <property type="project" value="UniProtKB-UniRule"/>
</dbReference>
<feature type="domain" description="Origin recognition complex subunit 2 RecA-like" evidence="7">
    <location>
        <begin position="154"/>
        <end position="318"/>
    </location>
</feature>
<evidence type="ECO:0000256" key="5">
    <source>
        <dbReference type="RuleBase" id="RU368084"/>
    </source>
</evidence>
<dbReference type="AlphaFoldDB" id="A0AAV9IG58"/>
<feature type="compositionally biased region" description="Basic and acidic residues" evidence="6">
    <location>
        <begin position="75"/>
        <end position="105"/>
    </location>
</feature>
<keyword evidence="3 5" id="KW-0235">DNA replication</keyword>
<dbReference type="Pfam" id="PF04084">
    <property type="entry name" value="RecA-like_ORC2"/>
    <property type="match status" value="1"/>
</dbReference>
<dbReference type="InterPro" id="IPR007220">
    <property type="entry name" value="ORC2"/>
</dbReference>
<dbReference type="Proteomes" id="UP001300502">
    <property type="component" value="Unassembled WGS sequence"/>
</dbReference>
<keyword evidence="10" id="KW-1185">Reference proteome</keyword>
<evidence type="ECO:0000259" key="7">
    <source>
        <dbReference type="Pfam" id="PF04084"/>
    </source>
</evidence>
<name>A0AAV9IG58_9RHOD</name>
<evidence type="ECO:0000313" key="9">
    <source>
        <dbReference type="EMBL" id="KAK4526289.1"/>
    </source>
</evidence>
<dbReference type="InterPro" id="IPR056772">
    <property type="entry name" value="RecA-like_ORC2"/>
</dbReference>
<organism evidence="9 10">
    <name type="scientific">Galdieria yellowstonensis</name>
    <dbReference type="NCBI Taxonomy" id="3028027"/>
    <lineage>
        <taxon>Eukaryota</taxon>
        <taxon>Rhodophyta</taxon>
        <taxon>Bangiophyceae</taxon>
        <taxon>Galdieriales</taxon>
        <taxon>Galdieriaceae</taxon>
        <taxon>Galdieria</taxon>
    </lineage>
</organism>
<feature type="domain" description="Origin recognition complex subunit 2 winged-helix" evidence="8">
    <location>
        <begin position="384"/>
        <end position="441"/>
    </location>
</feature>
<evidence type="ECO:0000259" key="8">
    <source>
        <dbReference type="Pfam" id="PF24882"/>
    </source>
</evidence>
<accession>A0AAV9IG58</accession>
<evidence type="ECO:0000313" key="10">
    <source>
        <dbReference type="Proteomes" id="UP001300502"/>
    </source>
</evidence>
<comment type="similarity">
    <text evidence="2 5">Belongs to the ORC2 family.</text>
</comment>
<evidence type="ECO:0000256" key="1">
    <source>
        <dbReference type="ARBA" id="ARBA00004123"/>
    </source>
</evidence>
<protein>
    <recommendedName>
        <fullName evidence="5">Origin recognition complex subunit 2</fullName>
    </recommendedName>
</protein>
<comment type="function">
    <text evidence="5">Component of the origin recognition complex (ORC) that binds origins of replication. DNA-binding is ATP-dependent. ORC is required to assemble the pre-replication complex necessary to initiate DNA replication.</text>
</comment>
<feature type="region of interest" description="Disordered" evidence="6">
    <location>
        <begin position="1"/>
        <end position="121"/>
    </location>
</feature>
<keyword evidence="4 5" id="KW-0539">Nucleus</keyword>
<sequence>MVAIPSVSTKKKPPQRQRSSSVVKASKNSTTAESQKMPGKTEKTDRSPKNRCKQQQGTSGQRNTQRNPKTQQMDKGAKTEGGSRIDATKRAEKQQSMEELVHSEDYQDEESDGVPEYFKTDNSKIDSCKENENVKLPENFQTQVVTLEEEFAEEKKELRDRYVSQFERWFDILQEFNILCYGHGSKRMVLNSFAEYCKERSHTMIVHGYHALFSIKELVGKIEGEILQLPIETSSNRTATEQIRRIEKHLSKCSIPNCIILVVHNIDGPKLLSSEVQEILSRIASIPQIKLIASIDHHNACLLWNHTVYQRLNWYWEQVTTEDSYLVEISDNSFLTSGEGDESRVKAAILLFRTLTKNAHQIFLELAVLVNTPQENDGSVGSKSPHPCGVGFHTLYEHCRKKFLVSSPNSLKAVLKELKDHELISITSSSISAETIKMQLKPKQLEAVVSTLRGETS</sequence>
<reference evidence="9 10" key="1">
    <citation type="submission" date="2022-07" db="EMBL/GenBank/DDBJ databases">
        <title>Genome-wide signatures of adaptation to extreme environments.</title>
        <authorList>
            <person name="Cho C.H."/>
            <person name="Yoon H.S."/>
        </authorList>
    </citation>
    <scope>NUCLEOTIDE SEQUENCE [LARGE SCALE GENOMIC DNA]</scope>
    <source>
        <strain evidence="9 10">108.79 E11</strain>
    </source>
</reference>
<dbReference type="InterPro" id="IPR056773">
    <property type="entry name" value="WHD_ORC2"/>
</dbReference>
<evidence type="ECO:0000256" key="6">
    <source>
        <dbReference type="SAM" id="MobiDB-lite"/>
    </source>
</evidence>
<evidence type="ECO:0000256" key="3">
    <source>
        <dbReference type="ARBA" id="ARBA00022705"/>
    </source>
</evidence>
<dbReference type="PANTHER" id="PTHR14052:SF0">
    <property type="entry name" value="ORIGIN RECOGNITION COMPLEX SUBUNIT 2"/>
    <property type="match status" value="1"/>
</dbReference>
<dbReference type="GO" id="GO:0005664">
    <property type="term" value="C:nuclear origin of replication recognition complex"/>
    <property type="evidence" value="ECO:0007669"/>
    <property type="project" value="UniProtKB-UniRule"/>
</dbReference>
<dbReference type="GO" id="GO:0006260">
    <property type="term" value="P:DNA replication"/>
    <property type="evidence" value="ECO:0007669"/>
    <property type="project" value="UniProtKB-UniRule"/>
</dbReference>